<evidence type="ECO:0000256" key="4">
    <source>
        <dbReference type="ARBA" id="ARBA00022759"/>
    </source>
</evidence>
<keyword evidence="3" id="KW-0540">Nuclease</keyword>
<dbReference type="SUPFAM" id="SSF50630">
    <property type="entry name" value="Acid proteases"/>
    <property type="match status" value="1"/>
</dbReference>
<dbReference type="PANTHER" id="PTHR37984">
    <property type="entry name" value="PROTEIN CBG26694"/>
    <property type="match status" value="1"/>
</dbReference>
<comment type="caution">
    <text evidence="6">The sequence shown here is derived from an EMBL/GenBank/DDBJ whole genome shotgun (WGS) entry which is preliminary data.</text>
</comment>
<keyword evidence="2" id="KW-0548">Nucleotidyltransferase</keyword>
<gene>
    <name evidence="6" type="ORF">PR048_000639</name>
</gene>
<reference evidence="6 7" key="1">
    <citation type="submission" date="2023-02" db="EMBL/GenBank/DDBJ databases">
        <title>LHISI_Scaffold_Assembly.</title>
        <authorList>
            <person name="Stuart O.P."/>
            <person name="Cleave R."/>
            <person name="Magrath M.J.L."/>
            <person name="Mikheyev A.S."/>
        </authorList>
    </citation>
    <scope>NUCLEOTIDE SEQUENCE [LARGE SCALE GENOMIC DNA]</scope>
    <source>
        <strain evidence="6">Daus_M_001</strain>
        <tissue evidence="6">Leg muscle</tissue>
    </source>
</reference>
<dbReference type="PANTHER" id="PTHR37984:SF5">
    <property type="entry name" value="PROTEIN NYNRIN-LIKE"/>
    <property type="match status" value="1"/>
</dbReference>
<protein>
    <recommendedName>
        <fullName evidence="8">Peptidase A2 domain-containing protein</fullName>
    </recommendedName>
</protein>
<keyword evidence="4" id="KW-0255">Endonuclease</keyword>
<evidence type="ECO:0000313" key="6">
    <source>
        <dbReference type="EMBL" id="KAJ8895314.1"/>
    </source>
</evidence>
<dbReference type="InterPro" id="IPR021109">
    <property type="entry name" value="Peptidase_aspartic_dom_sf"/>
</dbReference>
<dbReference type="EMBL" id="JARBHB010000001">
    <property type="protein sequence ID" value="KAJ8895314.1"/>
    <property type="molecule type" value="Genomic_DNA"/>
</dbReference>
<evidence type="ECO:0000256" key="5">
    <source>
        <dbReference type="SAM" id="MobiDB-lite"/>
    </source>
</evidence>
<sequence>MPTRQKVYQVGDESNAQSGDRMETVAEMDMASSYWLHVDIEGQPVVMELDTGAAVSVLPEPVYLQQLQHLECNQKTVVPALMAARLQCWAVVLVSYDYEIRYKPGERIPHADVLSRLPVADDKLMETDEYIYSPVRVFTETIKYFAPVLETPLLPADIGRMTNKYPVWARENDLIRCGWSDRSNGKSLTVYLSRKNELIVEEDCILLGRSATTTSSLQHRVDNDLFSCRNIPSSTAGATPAELFLGRKTSTRLTILKPTLNLKMQTKQIDKQLESFSICAPRLLLQKGTVFAAYGEGRKVELGSGSSQRQIMSRRWTWSIAAALMQPAAGSVEHQQPLGSGVSGVCSPPLGDQLVVEEALTPIDPEGLPTVGGFKGFPNDGGSSRSPFLERATTDERCHGWTIRKQQRLNLGKECSGLGRAANIMGVGRPATGDATGGRQ</sequence>
<accession>A0ABQ9IGF2</accession>
<name>A0ABQ9IGF2_9NEOP</name>
<proteinExistence type="predicted"/>
<evidence type="ECO:0000313" key="7">
    <source>
        <dbReference type="Proteomes" id="UP001159363"/>
    </source>
</evidence>
<dbReference type="InterPro" id="IPR050951">
    <property type="entry name" value="Retrovirus_Pol_polyprotein"/>
</dbReference>
<keyword evidence="1" id="KW-0808">Transferase</keyword>
<organism evidence="6 7">
    <name type="scientific">Dryococelus australis</name>
    <dbReference type="NCBI Taxonomy" id="614101"/>
    <lineage>
        <taxon>Eukaryota</taxon>
        <taxon>Metazoa</taxon>
        <taxon>Ecdysozoa</taxon>
        <taxon>Arthropoda</taxon>
        <taxon>Hexapoda</taxon>
        <taxon>Insecta</taxon>
        <taxon>Pterygota</taxon>
        <taxon>Neoptera</taxon>
        <taxon>Polyneoptera</taxon>
        <taxon>Phasmatodea</taxon>
        <taxon>Verophasmatodea</taxon>
        <taxon>Anareolatae</taxon>
        <taxon>Phasmatidae</taxon>
        <taxon>Eurycanthinae</taxon>
        <taxon>Dryococelus</taxon>
    </lineage>
</organism>
<evidence type="ECO:0000256" key="2">
    <source>
        <dbReference type="ARBA" id="ARBA00022695"/>
    </source>
</evidence>
<evidence type="ECO:0008006" key="8">
    <source>
        <dbReference type="Google" id="ProtNLM"/>
    </source>
</evidence>
<dbReference type="Proteomes" id="UP001159363">
    <property type="component" value="Chromosome 1"/>
</dbReference>
<evidence type="ECO:0000256" key="1">
    <source>
        <dbReference type="ARBA" id="ARBA00022679"/>
    </source>
</evidence>
<evidence type="ECO:0000256" key="3">
    <source>
        <dbReference type="ARBA" id="ARBA00022722"/>
    </source>
</evidence>
<keyword evidence="7" id="KW-1185">Reference proteome</keyword>
<feature type="region of interest" description="Disordered" evidence="5">
    <location>
        <begin position="1"/>
        <end position="20"/>
    </location>
</feature>
<keyword evidence="4" id="KW-0378">Hydrolase</keyword>